<sequence length="146" mass="15053">MASRAAKVRAGLTAVGVVLGITLLLVVVFFILAIGVNLVGSVFVGGGDDGTTEAPDIEFETTLENESVVVRHAGGPTVNASEITFELNGDARGTWKAQSQGETDQVSEGDTVTLDGVASGDELAVRWTDGDAAELLSFETLEADSP</sequence>
<evidence type="ECO:0000313" key="4">
    <source>
        <dbReference type="Proteomes" id="UP000011560"/>
    </source>
</evidence>
<dbReference type="OrthoDB" id="377735at2157"/>
<name>M0BTM7_9EURY</name>
<dbReference type="InterPro" id="IPR012859">
    <property type="entry name" value="Pilin_N_archaeal"/>
</dbReference>
<feature type="domain" description="Archaeal Type IV pilin N-terminal" evidence="2">
    <location>
        <begin position="14"/>
        <end position="90"/>
    </location>
</feature>
<feature type="transmembrane region" description="Helical" evidence="1">
    <location>
        <begin position="12"/>
        <end position="34"/>
    </location>
</feature>
<dbReference type="AlphaFoldDB" id="M0BTM7"/>
<keyword evidence="1" id="KW-1133">Transmembrane helix</keyword>
<organism evidence="3 4">
    <name type="scientific">Halovivax asiaticus JCM 14624</name>
    <dbReference type="NCBI Taxonomy" id="1227490"/>
    <lineage>
        <taxon>Archaea</taxon>
        <taxon>Methanobacteriati</taxon>
        <taxon>Methanobacteriota</taxon>
        <taxon>Stenosarchaea group</taxon>
        <taxon>Halobacteria</taxon>
        <taxon>Halobacteriales</taxon>
        <taxon>Natrialbaceae</taxon>
        <taxon>Halovivax</taxon>
    </lineage>
</organism>
<dbReference type="RefSeq" id="WP_007696716.1">
    <property type="nucleotide sequence ID" value="NZ_AOIQ01000006.1"/>
</dbReference>
<proteinExistence type="predicted"/>
<dbReference type="Pfam" id="PF07790">
    <property type="entry name" value="Pilin_N"/>
    <property type="match status" value="1"/>
</dbReference>
<gene>
    <name evidence="3" type="ORF">C479_01416</name>
</gene>
<dbReference type="STRING" id="1227490.C479_01416"/>
<comment type="caution">
    <text evidence="3">The sequence shown here is derived from an EMBL/GenBank/DDBJ whole genome shotgun (WGS) entry which is preliminary data.</text>
</comment>
<protein>
    <recommendedName>
        <fullName evidence="2">Archaeal Type IV pilin N-terminal domain-containing protein</fullName>
    </recommendedName>
</protein>
<evidence type="ECO:0000259" key="2">
    <source>
        <dbReference type="Pfam" id="PF07790"/>
    </source>
</evidence>
<keyword evidence="1" id="KW-0472">Membrane</keyword>
<accession>M0BTM7</accession>
<dbReference type="Proteomes" id="UP000011560">
    <property type="component" value="Unassembled WGS sequence"/>
</dbReference>
<evidence type="ECO:0000313" key="3">
    <source>
        <dbReference type="EMBL" id="ELZ13462.1"/>
    </source>
</evidence>
<reference evidence="3 4" key="1">
    <citation type="journal article" date="2014" name="PLoS Genet.">
        <title>Phylogenetically driven sequencing of extremely halophilic archaea reveals strategies for static and dynamic osmo-response.</title>
        <authorList>
            <person name="Becker E.A."/>
            <person name="Seitzer P.M."/>
            <person name="Tritt A."/>
            <person name="Larsen D."/>
            <person name="Krusor M."/>
            <person name="Yao A.I."/>
            <person name="Wu D."/>
            <person name="Madern D."/>
            <person name="Eisen J.A."/>
            <person name="Darling A.E."/>
            <person name="Facciotti M.T."/>
        </authorList>
    </citation>
    <scope>NUCLEOTIDE SEQUENCE [LARGE SCALE GENOMIC DNA]</scope>
    <source>
        <strain evidence="3 4">JCM 14624</strain>
    </source>
</reference>
<keyword evidence="4" id="KW-1185">Reference proteome</keyword>
<evidence type="ECO:0000256" key="1">
    <source>
        <dbReference type="SAM" id="Phobius"/>
    </source>
</evidence>
<dbReference type="EMBL" id="AOIQ01000006">
    <property type="protein sequence ID" value="ELZ13462.1"/>
    <property type="molecule type" value="Genomic_DNA"/>
</dbReference>
<keyword evidence="1" id="KW-0812">Transmembrane</keyword>